<dbReference type="Proteomes" id="UP000472676">
    <property type="component" value="Unassembled WGS sequence"/>
</dbReference>
<evidence type="ECO:0000256" key="1">
    <source>
        <dbReference type="SAM" id="MobiDB-lite"/>
    </source>
</evidence>
<comment type="caution">
    <text evidence="3">The sequence shown here is derived from an EMBL/GenBank/DDBJ whole genome shotgun (WGS) entry which is preliminary data.</text>
</comment>
<name>A0A6M2BTF7_9GAMM</name>
<keyword evidence="4" id="KW-1185">Reference proteome</keyword>
<dbReference type="InterPro" id="IPR008309">
    <property type="entry name" value="YdbL"/>
</dbReference>
<dbReference type="Pfam" id="PF07027">
    <property type="entry name" value="DUF1318"/>
    <property type="match status" value="1"/>
</dbReference>
<reference evidence="3 4" key="1">
    <citation type="journal article" date="2014" name="Int. J. Syst. Evol. Microbiol.">
        <title>Solimonas terrae sp. nov., isolated from soil.</title>
        <authorList>
            <person name="Kim S.J."/>
            <person name="Moon J.Y."/>
            <person name="Weon H.Y."/>
            <person name="Ahn J.H."/>
            <person name="Chen W.M."/>
            <person name="Kwon S.W."/>
        </authorList>
    </citation>
    <scope>NUCLEOTIDE SEQUENCE [LARGE SCALE GENOMIC DNA]</scope>
    <source>
        <strain evidence="3 4">KIS83-12</strain>
    </source>
</reference>
<feature type="chain" id="PRO_5026860934" evidence="2">
    <location>
        <begin position="21"/>
        <end position="191"/>
    </location>
</feature>
<dbReference type="AlphaFoldDB" id="A0A6M2BTF7"/>
<dbReference type="RefSeq" id="WP_166257568.1">
    <property type="nucleotide sequence ID" value="NZ_JAAMOW010000006.1"/>
</dbReference>
<dbReference type="PROSITE" id="PS51257">
    <property type="entry name" value="PROKAR_LIPOPROTEIN"/>
    <property type="match status" value="1"/>
</dbReference>
<proteinExistence type="predicted"/>
<organism evidence="3 4">
    <name type="scientific">Solimonas terrae</name>
    <dbReference type="NCBI Taxonomy" id="1396819"/>
    <lineage>
        <taxon>Bacteria</taxon>
        <taxon>Pseudomonadati</taxon>
        <taxon>Pseudomonadota</taxon>
        <taxon>Gammaproteobacteria</taxon>
        <taxon>Nevskiales</taxon>
        <taxon>Nevskiaceae</taxon>
        <taxon>Solimonas</taxon>
    </lineage>
</organism>
<protein>
    <submittedName>
        <fullName evidence="3">YdbL family protein</fullName>
    </submittedName>
</protein>
<gene>
    <name evidence="3" type="ORF">G7Y85_12845</name>
</gene>
<evidence type="ECO:0000256" key="2">
    <source>
        <dbReference type="SAM" id="SignalP"/>
    </source>
</evidence>
<feature type="compositionally biased region" description="Polar residues" evidence="1">
    <location>
        <begin position="164"/>
        <end position="181"/>
    </location>
</feature>
<dbReference type="EMBL" id="JAAMOW010000006">
    <property type="protein sequence ID" value="NGY05654.1"/>
    <property type="molecule type" value="Genomic_DNA"/>
</dbReference>
<keyword evidence="2" id="KW-0732">Signal</keyword>
<feature type="region of interest" description="Disordered" evidence="1">
    <location>
        <begin position="164"/>
        <end position="191"/>
    </location>
</feature>
<feature type="compositionally biased region" description="Basic and acidic residues" evidence="1">
    <location>
        <begin position="182"/>
        <end position="191"/>
    </location>
</feature>
<evidence type="ECO:0000313" key="4">
    <source>
        <dbReference type="Proteomes" id="UP000472676"/>
    </source>
</evidence>
<accession>A0A6M2BTF7</accession>
<feature type="signal peptide" evidence="2">
    <location>
        <begin position="1"/>
        <end position="20"/>
    </location>
</feature>
<sequence length="191" mass="20989">MKIRLPAALFGLALSACSVAPRLPANDAAWTAERYVAAVWNLPPDAGPASQLDTRGSEIERLRAQMQNRYVDLKPALDDGIIGLTADGFVAIRTPDSVPFADRARVRALAANENADRSALYRQIAVRNDEPAWQGPLREVFAQRWIVRAAPGWWIRAADGSWQQKPAVSVQPASEQAPQQTETEHDEPAQQ</sequence>
<evidence type="ECO:0000313" key="3">
    <source>
        <dbReference type="EMBL" id="NGY05654.1"/>
    </source>
</evidence>